<sequence>MSEKKVWDKTNQWTEELETLKSIIEKTNLVETTKWGTAVYTHNNKNIIGIGGFKSYFGLWFFNGVFLKDDKNLLVNAQKGKTKSQRQMRFQSKEEIDEKTILSYIKEAIAIEDKGLSIKPEKQNFHSEALENELEANPELKKAFLLFTKYKQNEFIEYIATAKQEKTKLARLEKIKPMILANIGLNDKYR</sequence>
<dbReference type="Pfam" id="PF13376">
    <property type="entry name" value="OmdA"/>
    <property type="match status" value="1"/>
</dbReference>
<reference evidence="3" key="1">
    <citation type="submission" date="2019-05" db="EMBL/GenBank/DDBJ databases">
        <title>Flavobacterium profundi sp. nov., isolated from a deep-sea seamount.</title>
        <authorList>
            <person name="Zhang D.-C."/>
        </authorList>
    </citation>
    <scope>NUCLEOTIDE SEQUENCE [LARGE SCALE GENOMIC DNA]</scope>
    <source>
        <strain evidence="3">TP390</strain>
    </source>
</reference>
<evidence type="ECO:0000259" key="1">
    <source>
        <dbReference type="Pfam" id="PF08818"/>
    </source>
</evidence>
<feature type="domain" description="YdhG-like" evidence="1">
    <location>
        <begin position="13"/>
        <end position="109"/>
    </location>
</feature>
<organism evidence="2 3">
    <name type="scientific">Flavobacterium profundi</name>
    <dbReference type="NCBI Taxonomy" id="1774945"/>
    <lineage>
        <taxon>Bacteria</taxon>
        <taxon>Pseudomonadati</taxon>
        <taxon>Bacteroidota</taxon>
        <taxon>Flavobacteriia</taxon>
        <taxon>Flavobacteriales</taxon>
        <taxon>Flavobacteriaceae</taxon>
        <taxon>Flavobacterium</taxon>
    </lineage>
</organism>
<dbReference type="OrthoDB" id="214150at2"/>
<comment type="caution">
    <text evidence="2">The sequence shown here is derived from an EMBL/GenBank/DDBJ whole genome shotgun (WGS) entry which is preliminary data.</text>
</comment>
<accession>A0A6I4IE62</accession>
<proteinExistence type="predicted"/>
<dbReference type="Pfam" id="PF08818">
    <property type="entry name" value="DUF1801"/>
    <property type="match status" value="1"/>
</dbReference>
<gene>
    <name evidence="2" type="ORF">GOQ30_01555</name>
</gene>
<evidence type="ECO:0000313" key="3">
    <source>
        <dbReference type="Proteomes" id="UP000431264"/>
    </source>
</evidence>
<dbReference type="Gene3D" id="3.90.1150.200">
    <property type="match status" value="1"/>
</dbReference>
<dbReference type="EMBL" id="WQLW01000001">
    <property type="protein sequence ID" value="MVO07848.1"/>
    <property type="molecule type" value="Genomic_DNA"/>
</dbReference>
<protein>
    <recommendedName>
        <fullName evidence="1">YdhG-like domain-containing protein</fullName>
    </recommendedName>
</protein>
<dbReference type="AlphaFoldDB" id="A0A6I4IE62"/>
<keyword evidence="3" id="KW-1185">Reference proteome</keyword>
<dbReference type="Proteomes" id="UP000431264">
    <property type="component" value="Unassembled WGS sequence"/>
</dbReference>
<name>A0A6I4IE62_9FLAO</name>
<dbReference type="InterPro" id="IPR014922">
    <property type="entry name" value="YdhG-like"/>
</dbReference>
<evidence type="ECO:0000313" key="2">
    <source>
        <dbReference type="EMBL" id="MVO07848.1"/>
    </source>
</evidence>
<dbReference type="RefSeq" id="WP_140996243.1">
    <property type="nucleotide sequence ID" value="NZ_VDCZ01000001.1"/>
</dbReference>
<dbReference type="SUPFAM" id="SSF159888">
    <property type="entry name" value="YdhG-like"/>
    <property type="match status" value="1"/>
</dbReference>